<dbReference type="Proteomes" id="UP001301769">
    <property type="component" value="Unassembled WGS sequence"/>
</dbReference>
<gene>
    <name evidence="3" type="ORF">QBC37DRAFT_398890</name>
</gene>
<dbReference type="EMBL" id="MU858083">
    <property type="protein sequence ID" value="KAK4215128.1"/>
    <property type="molecule type" value="Genomic_DNA"/>
</dbReference>
<sequence>MSDSGPPPKRRKLNQNTSTAPPTTPSNLSPEAAAAVARFKDKLDHTDKDSDRSVCSLIVAQVSGMHFRHEGISSGSGPVSCQELFVRGVPLFPRASSRVFLIRPVATAWSVVCRDGELPELIQTREKRRIVTEVLVSVADLPPTINMSQLHRQLKPVPDMNSGASQDEIERAVAENKAAVREAKRQNDEVDWAVQAALDRLQDFYEDTPNPAERARRVHENWNRQFQRMQRNLWRCCS</sequence>
<accession>A0AAN6YAN7</accession>
<feature type="region of interest" description="Disordered" evidence="2">
    <location>
        <begin position="1"/>
        <end position="31"/>
    </location>
</feature>
<dbReference type="AlphaFoldDB" id="A0AAN6YAN7"/>
<proteinExistence type="predicted"/>
<keyword evidence="1" id="KW-0175">Coiled coil</keyword>
<organism evidence="3 4">
    <name type="scientific">Rhypophila decipiens</name>
    <dbReference type="NCBI Taxonomy" id="261697"/>
    <lineage>
        <taxon>Eukaryota</taxon>
        <taxon>Fungi</taxon>
        <taxon>Dikarya</taxon>
        <taxon>Ascomycota</taxon>
        <taxon>Pezizomycotina</taxon>
        <taxon>Sordariomycetes</taxon>
        <taxon>Sordariomycetidae</taxon>
        <taxon>Sordariales</taxon>
        <taxon>Naviculisporaceae</taxon>
        <taxon>Rhypophila</taxon>
    </lineage>
</organism>
<evidence type="ECO:0000313" key="3">
    <source>
        <dbReference type="EMBL" id="KAK4215128.1"/>
    </source>
</evidence>
<protein>
    <submittedName>
        <fullName evidence="3">Uncharacterized protein</fullName>
    </submittedName>
</protein>
<comment type="caution">
    <text evidence="3">The sequence shown here is derived from an EMBL/GenBank/DDBJ whole genome shotgun (WGS) entry which is preliminary data.</text>
</comment>
<feature type="coiled-coil region" evidence="1">
    <location>
        <begin position="166"/>
        <end position="232"/>
    </location>
</feature>
<feature type="compositionally biased region" description="Low complexity" evidence="2">
    <location>
        <begin position="14"/>
        <end position="30"/>
    </location>
</feature>
<keyword evidence="4" id="KW-1185">Reference proteome</keyword>
<evidence type="ECO:0000256" key="1">
    <source>
        <dbReference type="SAM" id="Coils"/>
    </source>
</evidence>
<reference evidence="3" key="2">
    <citation type="submission" date="2023-05" db="EMBL/GenBank/DDBJ databases">
        <authorList>
            <consortium name="Lawrence Berkeley National Laboratory"/>
            <person name="Steindorff A."/>
            <person name="Hensen N."/>
            <person name="Bonometti L."/>
            <person name="Westerberg I."/>
            <person name="Brannstrom I.O."/>
            <person name="Guillou S."/>
            <person name="Cros-Aarteil S."/>
            <person name="Calhoun S."/>
            <person name="Haridas S."/>
            <person name="Kuo A."/>
            <person name="Mondo S."/>
            <person name="Pangilinan J."/>
            <person name="Riley R."/>
            <person name="Labutti K."/>
            <person name="Andreopoulos B."/>
            <person name="Lipzen A."/>
            <person name="Chen C."/>
            <person name="Yanf M."/>
            <person name="Daum C."/>
            <person name="Ng V."/>
            <person name="Clum A."/>
            <person name="Ohm R."/>
            <person name="Martin F."/>
            <person name="Silar P."/>
            <person name="Natvig D."/>
            <person name="Lalanne C."/>
            <person name="Gautier V."/>
            <person name="Ament-Velasquez S.L."/>
            <person name="Kruys A."/>
            <person name="Hutchinson M.I."/>
            <person name="Powell A.J."/>
            <person name="Barry K."/>
            <person name="Miller A.N."/>
            <person name="Grigoriev I.V."/>
            <person name="Debuchy R."/>
            <person name="Gladieux P."/>
            <person name="Thoren M.H."/>
            <person name="Johannesson H."/>
        </authorList>
    </citation>
    <scope>NUCLEOTIDE SEQUENCE</scope>
    <source>
        <strain evidence="3">PSN293</strain>
    </source>
</reference>
<evidence type="ECO:0000313" key="4">
    <source>
        <dbReference type="Proteomes" id="UP001301769"/>
    </source>
</evidence>
<name>A0AAN6YAN7_9PEZI</name>
<reference evidence="3" key="1">
    <citation type="journal article" date="2023" name="Mol. Phylogenet. Evol.">
        <title>Genome-scale phylogeny and comparative genomics of the fungal order Sordariales.</title>
        <authorList>
            <person name="Hensen N."/>
            <person name="Bonometti L."/>
            <person name="Westerberg I."/>
            <person name="Brannstrom I.O."/>
            <person name="Guillou S."/>
            <person name="Cros-Aarteil S."/>
            <person name="Calhoun S."/>
            <person name="Haridas S."/>
            <person name="Kuo A."/>
            <person name="Mondo S."/>
            <person name="Pangilinan J."/>
            <person name="Riley R."/>
            <person name="LaButti K."/>
            <person name="Andreopoulos B."/>
            <person name="Lipzen A."/>
            <person name="Chen C."/>
            <person name="Yan M."/>
            <person name="Daum C."/>
            <person name="Ng V."/>
            <person name="Clum A."/>
            <person name="Steindorff A."/>
            <person name="Ohm R.A."/>
            <person name="Martin F."/>
            <person name="Silar P."/>
            <person name="Natvig D.O."/>
            <person name="Lalanne C."/>
            <person name="Gautier V."/>
            <person name="Ament-Velasquez S.L."/>
            <person name="Kruys A."/>
            <person name="Hutchinson M.I."/>
            <person name="Powell A.J."/>
            <person name="Barry K."/>
            <person name="Miller A.N."/>
            <person name="Grigoriev I.V."/>
            <person name="Debuchy R."/>
            <person name="Gladieux P."/>
            <person name="Hiltunen Thoren M."/>
            <person name="Johannesson H."/>
        </authorList>
    </citation>
    <scope>NUCLEOTIDE SEQUENCE</scope>
    <source>
        <strain evidence="3">PSN293</strain>
    </source>
</reference>
<evidence type="ECO:0000256" key="2">
    <source>
        <dbReference type="SAM" id="MobiDB-lite"/>
    </source>
</evidence>